<feature type="transmembrane region" description="Helical" evidence="6">
    <location>
        <begin position="289"/>
        <end position="309"/>
    </location>
</feature>
<feature type="transmembrane region" description="Helical" evidence="6">
    <location>
        <begin position="546"/>
        <end position="568"/>
    </location>
</feature>
<feature type="transmembrane region" description="Helical" evidence="6">
    <location>
        <begin position="481"/>
        <end position="500"/>
    </location>
</feature>
<keyword evidence="2 6" id="KW-0812">Transmembrane</keyword>
<keyword evidence="3 6" id="KW-1133">Transmembrane helix</keyword>
<keyword evidence="8" id="KW-1185">Reference proteome</keyword>
<gene>
    <name evidence="7" type="ORF">D9757_003673</name>
</gene>
<dbReference type="EMBL" id="JAACJN010000019">
    <property type="protein sequence ID" value="KAF5389821.1"/>
    <property type="molecule type" value="Genomic_DNA"/>
</dbReference>
<feature type="compositionally biased region" description="Polar residues" evidence="5">
    <location>
        <begin position="449"/>
        <end position="466"/>
    </location>
</feature>
<reference evidence="7 8" key="1">
    <citation type="journal article" date="2020" name="ISME J.">
        <title>Uncovering the hidden diversity of litter-decomposition mechanisms in mushroom-forming fungi.</title>
        <authorList>
            <person name="Floudas D."/>
            <person name="Bentzer J."/>
            <person name="Ahren D."/>
            <person name="Johansson T."/>
            <person name="Persson P."/>
            <person name="Tunlid A."/>
        </authorList>
    </citation>
    <scope>NUCLEOTIDE SEQUENCE [LARGE SCALE GENOMIC DNA]</scope>
    <source>
        <strain evidence="7 8">CBS 406.79</strain>
    </source>
</reference>
<dbReference type="GO" id="GO:0022857">
    <property type="term" value="F:transmembrane transporter activity"/>
    <property type="evidence" value="ECO:0007669"/>
    <property type="project" value="InterPro"/>
</dbReference>
<proteinExistence type="predicted"/>
<evidence type="ECO:0000256" key="2">
    <source>
        <dbReference type="ARBA" id="ARBA00022692"/>
    </source>
</evidence>
<dbReference type="PANTHER" id="PTHR23507">
    <property type="entry name" value="ZGC:174356"/>
    <property type="match status" value="1"/>
</dbReference>
<dbReference type="Proteomes" id="UP000518752">
    <property type="component" value="Unassembled WGS sequence"/>
</dbReference>
<evidence type="ECO:0000256" key="4">
    <source>
        <dbReference type="ARBA" id="ARBA00023136"/>
    </source>
</evidence>
<dbReference type="GO" id="GO:0016020">
    <property type="term" value="C:membrane"/>
    <property type="evidence" value="ECO:0007669"/>
    <property type="project" value="UniProtKB-SubCell"/>
</dbReference>
<evidence type="ECO:0000313" key="7">
    <source>
        <dbReference type="EMBL" id="KAF5389821.1"/>
    </source>
</evidence>
<name>A0A8H5HUH7_9AGAR</name>
<dbReference type="Pfam" id="PF07690">
    <property type="entry name" value="MFS_1"/>
    <property type="match status" value="1"/>
</dbReference>
<dbReference type="InterPro" id="IPR036259">
    <property type="entry name" value="MFS_trans_sf"/>
</dbReference>
<feature type="transmembrane region" description="Helical" evidence="6">
    <location>
        <begin position="159"/>
        <end position="178"/>
    </location>
</feature>
<dbReference type="PANTHER" id="PTHR23507:SF1">
    <property type="entry name" value="FI18259P1-RELATED"/>
    <property type="match status" value="1"/>
</dbReference>
<evidence type="ECO:0000256" key="3">
    <source>
        <dbReference type="ARBA" id="ARBA00022989"/>
    </source>
</evidence>
<accession>A0A8H5HUH7</accession>
<evidence type="ECO:0000256" key="1">
    <source>
        <dbReference type="ARBA" id="ARBA00004141"/>
    </source>
</evidence>
<feature type="transmembrane region" description="Helical" evidence="6">
    <location>
        <begin position="258"/>
        <end position="283"/>
    </location>
</feature>
<dbReference type="OrthoDB" id="3026777at2759"/>
<protein>
    <recommendedName>
        <fullName evidence="9">MFS general substrate transporter</fullName>
    </recommendedName>
</protein>
<feature type="region of interest" description="Disordered" evidence="5">
    <location>
        <begin position="609"/>
        <end position="641"/>
    </location>
</feature>
<evidence type="ECO:0000256" key="5">
    <source>
        <dbReference type="SAM" id="MobiDB-lite"/>
    </source>
</evidence>
<feature type="transmembrane region" description="Helical" evidence="6">
    <location>
        <begin position="218"/>
        <end position="246"/>
    </location>
</feature>
<feature type="transmembrane region" description="Helical" evidence="6">
    <location>
        <begin position="376"/>
        <end position="395"/>
    </location>
</feature>
<evidence type="ECO:0008006" key="9">
    <source>
        <dbReference type="Google" id="ProtNLM"/>
    </source>
</evidence>
<feature type="transmembrane region" description="Helical" evidence="6">
    <location>
        <begin position="512"/>
        <end position="534"/>
    </location>
</feature>
<evidence type="ECO:0000313" key="8">
    <source>
        <dbReference type="Proteomes" id="UP000518752"/>
    </source>
</evidence>
<sequence length="641" mass="69299">MSRSRHPSSLRPGLSGAATPPIISGENLVLLDAPVSQENAQLLHHLVHPRHADRNETPIEVEIGYQSSLPWYKKPSPIWLLALLPITTIAMGATVAPKVEIYTALACIQHRPDMADIPGLPSVFDLTSYNEHHWQAQILTASASSCKSDPVVQAAVAKLATVMTASMGVLGCLTTGWWSSFSDRHGRTMALGISVFGVLLTDATFILVYYRSRSLPGGYWFLLLGPLVEGSLGGFTTAGAVMHAYLADTTTLATRSRIFSMNLGLIFVGFALGPTLGGLLIRFTRQTISVFYAASCSHLIYAFMVWFIVPESNSKPKMQLARAKYQEEIDLRRTREGRGPSVRTKRLFSFLSPLAVFSPVSVSETGNPLKPARRDWNLTLLALSYAFIVSVMGSYTYTFQYAAATFNWTSEQATWLLVKSRRRHTRDSLGGTSSALYQNFQEKTKPAAPSTSSETITPSDTASSPRLDSPSRLTEPHSGTFDLGLAGVSLVVEAIAYILMGVASNALSFTTSAMLGSMGAGFSPALQSVALEIYNQRGGVESGKLFGALSVVQALSSQIVGPALYGLVYVKTVAIFPRTIFFVSVASAFLSLVFLSLVRLPRLHGVSNEAEHPEDAPAVDLSTGHHRGRLMPADRNDGSSN</sequence>
<keyword evidence="4 6" id="KW-0472">Membrane</keyword>
<comment type="caution">
    <text evidence="7">The sequence shown here is derived from an EMBL/GenBank/DDBJ whole genome shotgun (WGS) entry which is preliminary data.</text>
</comment>
<feature type="transmembrane region" description="Helical" evidence="6">
    <location>
        <begin position="580"/>
        <end position="598"/>
    </location>
</feature>
<feature type="region of interest" description="Disordered" evidence="5">
    <location>
        <begin position="442"/>
        <end position="474"/>
    </location>
</feature>
<dbReference type="SUPFAM" id="SSF103473">
    <property type="entry name" value="MFS general substrate transporter"/>
    <property type="match status" value="2"/>
</dbReference>
<evidence type="ECO:0000256" key="6">
    <source>
        <dbReference type="SAM" id="Phobius"/>
    </source>
</evidence>
<dbReference type="Gene3D" id="1.20.1250.20">
    <property type="entry name" value="MFS general substrate transporter like domains"/>
    <property type="match status" value="2"/>
</dbReference>
<feature type="transmembrane region" description="Helical" evidence="6">
    <location>
        <begin position="190"/>
        <end position="212"/>
    </location>
</feature>
<dbReference type="InterPro" id="IPR011701">
    <property type="entry name" value="MFS"/>
</dbReference>
<comment type="subcellular location">
    <subcellularLocation>
        <location evidence="1">Membrane</location>
        <topology evidence="1">Multi-pass membrane protein</topology>
    </subcellularLocation>
</comment>
<feature type="compositionally biased region" description="Basic and acidic residues" evidence="5">
    <location>
        <begin position="632"/>
        <end position="641"/>
    </location>
</feature>
<organism evidence="7 8">
    <name type="scientific">Collybiopsis confluens</name>
    <dbReference type="NCBI Taxonomy" id="2823264"/>
    <lineage>
        <taxon>Eukaryota</taxon>
        <taxon>Fungi</taxon>
        <taxon>Dikarya</taxon>
        <taxon>Basidiomycota</taxon>
        <taxon>Agaricomycotina</taxon>
        <taxon>Agaricomycetes</taxon>
        <taxon>Agaricomycetidae</taxon>
        <taxon>Agaricales</taxon>
        <taxon>Marasmiineae</taxon>
        <taxon>Omphalotaceae</taxon>
        <taxon>Collybiopsis</taxon>
    </lineage>
</organism>
<dbReference type="AlphaFoldDB" id="A0A8H5HUH7"/>